<dbReference type="InterPro" id="IPR036249">
    <property type="entry name" value="Thioredoxin-like_sf"/>
</dbReference>
<dbReference type="RefSeq" id="WP_049642984.1">
    <property type="nucleotide sequence ID" value="NZ_LFTY01000002.1"/>
</dbReference>
<evidence type="ECO:0000259" key="1">
    <source>
        <dbReference type="Pfam" id="PF01323"/>
    </source>
</evidence>
<organism evidence="2 3">
    <name type="scientific">Candidatus Rhodobacter oscarellae</name>
    <dbReference type="NCBI Taxonomy" id="1675527"/>
    <lineage>
        <taxon>Bacteria</taxon>
        <taxon>Pseudomonadati</taxon>
        <taxon>Pseudomonadota</taxon>
        <taxon>Alphaproteobacteria</taxon>
        <taxon>Rhodobacterales</taxon>
        <taxon>Rhodobacter group</taxon>
        <taxon>Rhodobacter</taxon>
    </lineage>
</organism>
<feature type="domain" description="DSBA-like thioredoxin" evidence="1">
    <location>
        <begin position="4"/>
        <end position="203"/>
    </location>
</feature>
<dbReference type="EMBL" id="LFTY01000002">
    <property type="protein sequence ID" value="KMW57222.1"/>
    <property type="molecule type" value="Genomic_DNA"/>
</dbReference>
<dbReference type="PANTHER" id="PTHR13887">
    <property type="entry name" value="GLUTATHIONE S-TRANSFERASE KAPPA"/>
    <property type="match status" value="1"/>
</dbReference>
<keyword evidence="3" id="KW-1185">Reference proteome</keyword>
<dbReference type="CDD" id="cd03024">
    <property type="entry name" value="DsbA_FrnE"/>
    <property type="match status" value="1"/>
</dbReference>
<dbReference type="PANTHER" id="PTHR13887:SF41">
    <property type="entry name" value="THIOREDOXIN SUPERFAMILY PROTEIN"/>
    <property type="match status" value="1"/>
</dbReference>
<keyword evidence="2" id="KW-0413">Isomerase</keyword>
<accession>A0A0J9E3E9</accession>
<reference evidence="2 3" key="1">
    <citation type="submission" date="2015-06" db="EMBL/GenBank/DDBJ databases">
        <title>Draft genome sequence of an Alphaproteobacteria species associated to the Mediterranean sponge Oscarella lobularis.</title>
        <authorList>
            <person name="Jourda C."/>
            <person name="Santini S."/>
            <person name="Claverie J.-M."/>
        </authorList>
    </citation>
    <scope>NUCLEOTIDE SEQUENCE [LARGE SCALE GENOMIC DNA]</scope>
    <source>
        <strain evidence="2">IGS</strain>
    </source>
</reference>
<protein>
    <submittedName>
        <fullName evidence="2">2-hydroxychromene-2-carboxylate isomerase/DsbA-like thioredoxin domain</fullName>
    </submittedName>
</protein>
<dbReference type="SUPFAM" id="SSF52833">
    <property type="entry name" value="Thioredoxin-like"/>
    <property type="match status" value="1"/>
</dbReference>
<dbReference type="Gene3D" id="3.40.30.10">
    <property type="entry name" value="Glutaredoxin"/>
    <property type="match status" value="1"/>
</dbReference>
<dbReference type="OrthoDB" id="9799122at2"/>
<name>A0A0J9E3E9_9RHOB</name>
<evidence type="ECO:0000313" key="3">
    <source>
        <dbReference type="Proteomes" id="UP000037178"/>
    </source>
</evidence>
<dbReference type="GO" id="GO:0016853">
    <property type="term" value="F:isomerase activity"/>
    <property type="evidence" value="ECO:0007669"/>
    <property type="project" value="UniProtKB-KW"/>
</dbReference>
<sequence length="217" mass="23906">MVKLDIISDPICPWCYIGKSNLDRALEKAGDHPFEIEWHPFQLNPDMPEGGMDRREYLETKFGGKENAVRVYGQIEEAAKAAGLEINFEGITRTPNTLDAHRLIHWAGIEKRQTPVVQALFKAYFVEGRDIGDIDVLADIADGAGLDAAMIRVLLQGDADREDIQGRDSWAREKGVTGVPCFVVGQRHAVPGAQPPELWAKVIEDIAAMDEGENGAA</sequence>
<gene>
    <name evidence="2" type="ORF">AIOL_002183</name>
</gene>
<comment type="caution">
    <text evidence="2">The sequence shown here is derived from an EMBL/GenBank/DDBJ whole genome shotgun (WGS) entry which is preliminary data.</text>
</comment>
<dbReference type="AlphaFoldDB" id="A0A0J9E3E9"/>
<dbReference type="STRING" id="1675527.AIOL_002183"/>
<dbReference type="InterPro" id="IPR001853">
    <property type="entry name" value="DSBA-like_thioredoxin_dom"/>
</dbReference>
<evidence type="ECO:0000313" key="2">
    <source>
        <dbReference type="EMBL" id="KMW57222.1"/>
    </source>
</evidence>
<dbReference type="Proteomes" id="UP000037178">
    <property type="component" value="Unassembled WGS sequence"/>
</dbReference>
<dbReference type="Pfam" id="PF01323">
    <property type="entry name" value="DSBA"/>
    <property type="match status" value="1"/>
</dbReference>
<dbReference type="PATRIC" id="fig|1675527.3.peg.2298"/>
<dbReference type="GO" id="GO:0016491">
    <property type="term" value="F:oxidoreductase activity"/>
    <property type="evidence" value="ECO:0007669"/>
    <property type="project" value="InterPro"/>
</dbReference>
<proteinExistence type="predicted"/>